<evidence type="ECO:0000313" key="2">
    <source>
        <dbReference type="EMBL" id="CAG9789826.1"/>
    </source>
</evidence>
<dbReference type="PANTHER" id="PTHR11485:SF57">
    <property type="entry name" value="TRANSFERRIN"/>
    <property type="match status" value="1"/>
</dbReference>
<dbReference type="Proteomes" id="UP001153714">
    <property type="component" value="Chromosome 20"/>
</dbReference>
<dbReference type="PROSITE" id="PS51408">
    <property type="entry name" value="TRANSFERRIN_LIKE_4"/>
    <property type="match status" value="1"/>
</dbReference>
<dbReference type="GO" id="GO:0005615">
    <property type="term" value="C:extracellular space"/>
    <property type="evidence" value="ECO:0007669"/>
    <property type="project" value="TreeGrafter"/>
</dbReference>
<dbReference type="Gene3D" id="3.40.190.10">
    <property type="entry name" value="Periplasmic binding protein-like II"/>
    <property type="match status" value="2"/>
</dbReference>
<protein>
    <recommendedName>
        <fullName evidence="1">Transferrin-like domain-containing protein</fullName>
    </recommendedName>
</protein>
<evidence type="ECO:0000313" key="3">
    <source>
        <dbReference type="Proteomes" id="UP001153714"/>
    </source>
</evidence>
<dbReference type="GO" id="GO:0006826">
    <property type="term" value="P:iron ion transport"/>
    <property type="evidence" value="ECO:0007669"/>
    <property type="project" value="TreeGrafter"/>
</dbReference>
<dbReference type="AlphaFoldDB" id="A0A9N9WEL7"/>
<sequence>MSLDLGGNLIVETSPCSLVRQPWRTIVANTATAEGLSSSLQNWWPSGSNPGGNTWQANLYSALAGVNTGVVFESTLLSPLNYTRAIRPIPEIDATSSCVPARRWCTVSAAEQDKCTWLRAAAHSLGVRPAVACQQRAAVFECLRDIRDDRADFFSVDTHFGYLARAHFRLTPVKLVQNPSASSSRVAVLVKESATNEISRFENLRDKVACFPEFGGLAYVAFVRAAHERGVISSQQCDYARAVGEFFNSSCAPGALDASHIIYNTSTFDATTLCTACRQSTPVAANASDCK</sequence>
<dbReference type="GO" id="GO:0005769">
    <property type="term" value="C:early endosome"/>
    <property type="evidence" value="ECO:0007669"/>
    <property type="project" value="TreeGrafter"/>
</dbReference>
<evidence type="ECO:0000259" key="1">
    <source>
        <dbReference type="PROSITE" id="PS51408"/>
    </source>
</evidence>
<dbReference type="OrthoDB" id="8183540at2759"/>
<dbReference type="EMBL" id="OU893351">
    <property type="protein sequence ID" value="CAG9789826.1"/>
    <property type="molecule type" value="Genomic_DNA"/>
</dbReference>
<dbReference type="PRINTS" id="PR00422">
    <property type="entry name" value="TRANSFERRIN"/>
</dbReference>
<dbReference type="GO" id="GO:0055037">
    <property type="term" value="C:recycling endosome"/>
    <property type="evidence" value="ECO:0007669"/>
    <property type="project" value="TreeGrafter"/>
</dbReference>
<dbReference type="PANTHER" id="PTHR11485">
    <property type="entry name" value="TRANSFERRIN"/>
    <property type="match status" value="1"/>
</dbReference>
<accession>A0A9N9WEL7</accession>
<gene>
    <name evidence="2" type="ORF">DIATSA_LOCUS7532</name>
</gene>
<dbReference type="SMART" id="SM00094">
    <property type="entry name" value="TR_FER"/>
    <property type="match status" value="1"/>
</dbReference>
<keyword evidence="3" id="KW-1185">Reference proteome</keyword>
<dbReference type="GO" id="GO:0005886">
    <property type="term" value="C:plasma membrane"/>
    <property type="evidence" value="ECO:0007669"/>
    <property type="project" value="TreeGrafter"/>
</dbReference>
<reference evidence="2" key="2">
    <citation type="submission" date="2022-10" db="EMBL/GenBank/DDBJ databases">
        <authorList>
            <consortium name="ENA_rothamsted_submissions"/>
            <consortium name="culmorum"/>
            <person name="King R."/>
        </authorList>
    </citation>
    <scope>NUCLEOTIDE SEQUENCE</scope>
</reference>
<reference evidence="2" key="1">
    <citation type="submission" date="2021-12" db="EMBL/GenBank/DDBJ databases">
        <authorList>
            <person name="King R."/>
        </authorList>
    </citation>
    <scope>NUCLEOTIDE SEQUENCE</scope>
</reference>
<name>A0A9N9WEL7_9NEOP</name>
<dbReference type="Pfam" id="PF00405">
    <property type="entry name" value="Transferrin"/>
    <property type="match status" value="1"/>
</dbReference>
<organism evidence="2 3">
    <name type="scientific">Diatraea saccharalis</name>
    <name type="common">sugarcane borer</name>
    <dbReference type="NCBI Taxonomy" id="40085"/>
    <lineage>
        <taxon>Eukaryota</taxon>
        <taxon>Metazoa</taxon>
        <taxon>Ecdysozoa</taxon>
        <taxon>Arthropoda</taxon>
        <taxon>Hexapoda</taxon>
        <taxon>Insecta</taxon>
        <taxon>Pterygota</taxon>
        <taxon>Neoptera</taxon>
        <taxon>Endopterygota</taxon>
        <taxon>Lepidoptera</taxon>
        <taxon>Glossata</taxon>
        <taxon>Ditrysia</taxon>
        <taxon>Pyraloidea</taxon>
        <taxon>Crambidae</taxon>
        <taxon>Crambinae</taxon>
        <taxon>Diatraea</taxon>
    </lineage>
</organism>
<proteinExistence type="predicted"/>
<dbReference type="InterPro" id="IPR001156">
    <property type="entry name" value="Transferrin-like_dom"/>
</dbReference>
<dbReference type="SUPFAM" id="SSF53850">
    <property type="entry name" value="Periplasmic binding protein-like II"/>
    <property type="match status" value="1"/>
</dbReference>
<feature type="domain" description="Transferrin-like" evidence="1">
    <location>
        <begin position="102"/>
        <end position="291"/>
    </location>
</feature>